<reference evidence="7 8" key="1">
    <citation type="submission" date="2020-08" db="EMBL/GenBank/DDBJ databases">
        <title>Edaphobacter telluris sp. nov. and Acidobacterium dinghuensis sp. nov., two acidobacteria isolated from forest soil.</title>
        <authorList>
            <person name="Fu J."/>
            <person name="Qiu L."/>
        </authorList>
    </citation>
    <scope>NUCLEOTIDE SEQUENCE [LARGE SCALE GENOMIC DNA]</scope>
    <source>
        <strain evidence="7">4Y35</strain>
    </source>
</reference>
<sequence length="484" mass="54008">MIDDQPVVLIVDDREANRYTIAHTLKRSGFQVMEASNGKEALEMANRIPAVILLDVRLPDILGYEVCRRIKSNPNTGFIPIVQLSAAFLDNESKIYALESGADAYLTQPVEPNVLVATIKSLVRLHRAESQSRLSAKQWQATFDGLSEGIALTDSLGVVQRSNRALSKLLDRPYLEIEKHPLNDLLSAHFGMEVDCRKKQQFSEIQYDDRYFDLSLEPIFLDEVHTSSILILSEITARKVAEAAVLANERLAATGRMANTIAHEINNPLEAITNLLYLLKSTSDPDRARDYLDSAQIEVERVSKIARRILSFNRESKAPVPVKLSELLEDVLALNNRGLVDKNLWVIREWDSSLCIEGFPAQLRQVFSNIIRNAIEAALPETRLRLRISGYPRNGSVGGRIARVTISDQGVGIPAPNLRKVFDAFFTTKELRGSGIGLWLSSAIVREHHGYIRVRSSIQPGLSGTCLSVMLPCQWHSDPPPAKD</sequence>
<evidence type="ECO:0000256" key="3">
    <source>
        <dbReference type="ARBA" id="ARBA00022553"/>
    </source>
</evidence>
<dbReference type="InterPro" id="IPR003594">
    <property type="entry name" value="HATPase_dom"/>
</dbReference>
<dbReference type="InterPro" id="IPR036097">
    <property type="entry name" value="HisK_dim/P_sf"/>
</dbReference>
<dbReference type="CDD" id="cd00082">
    <property type="entry name" value="HisKA"/>
    <property type="match status" value="1"/>
</dbReference>
<dbReference type="InterPro" id="IPR036890">
    <property type="entry name" value="HATPase_C_sf"/>
</dbReference>
<dbReference type="SUPFAM" id="SSF47384">
    <property type="entry name" value="Homodimeric domain of signal transducing histidine kinase"/>
    <property type="match status" value="1"/>
</dbReference>
<dbReference type="Pfam" id="PF00512">
    <property type="entry name" value="HisKA"/>
    <property type="match status" value="1"/>
</dbReference>
<feature type="domain" description="Response regulatory" evidence="6">
    <location>
        <begin position="7"/>
        <end position="123"/>
    </location>
</feature>
<dbReference type="InterPro" id="IPR005467">
    <property type="entry name" value="His_kinase_dom"/>
</dbReference>
<dbReference type="Gene3D" id="1.10.287.130">
    <property type="match status" value="1"/>
</dbReference>
<dbReference type="Gene3D" id="3.30.450.20">
    <property type="entry name" value="PAS domain"/>
    <property type="match status" value="1"/>
</dbReference>
<dbReference type="Pfam" id="PF00072">
    <property type="entry name" value="Response_reg"/>
    <property type="match status" value="1"/>
</dbReference>
<gene>
    <name evidence="7" type="ORF">H7849_04245</name>
</gene>
<dbReference type="PANTHER" id="PTHR43547:SF2">
    <property type="entry name" value="HYBRID SIGNAL TRANSDUCTION HISTIDINE KINASE C"/>
    <property type="match status" value="1"/>
</dbReference>
<dbReference type="PROSITE" id="PS50109">
    <property type="entry name" value="HIS_KIN"/>
    <property type="match status" value="1"/>
</dbReference>
<keyword evidence="8" id="KW-1185">Reference proteome</keyword>
<dbReference type="Pfam" id="PF02518">
    <property type="entry name" value="HATPase_c"/>
    <property type="match status" value="1"/>
</dbReference>
<dbReference type="SMART" id="SM00387">
    <property type="entry name" value="HATPase_c"/>
    <property type="match status" value="1"/>
</dbReference>
<accession>A0A7G8BKW8</accession>
<evidence type="ECO:0000313" key="8">
    <source>
        <dbReference type="Proteomes" id="UP000515312"/>
    </source>
</evidence>
<feature type="modified residue" description="4-aspartylphosphate" evidence="4">
    <location>
        <position position="55"/>
    </location>
</feature>
<dbReference type="RefSeq" id="WP_186744419.1">
    <property type="nucleotide sequence ID" value="NZ_CP060394.1"/>
</dbReference>
<dbReference type="SUPFAM" id="SSF55785">
    <property type="entry name" value="PYP-like sensor domain (PAS domain)"/>
    <property type="match status" value="1"/>
</dbReference>
<dbReference type="SUPFAM" id="SSF52172">
    <property type="entry name" value="CheY-like"/>
    <property type="match status" value="1"/>
</dbReference>
<dbReference type="PROSITE" id="PS50110">
    <property type="entry name" value="RESPONSE_REGULATORY"/>
    <property type="match status" value="1"/>
</dbReference>
<proteinExistence type="predicted"/>
<dbReference type="EMBL" id="CP060394">
    <property type="protein sequence ID" value="QNI33188.1"/>
    <property type="molecule type" value="Genomic_DNA"/>
</dbReference>
<dbReference type="GO" id="GO:0000155">
    <property type="term" value="F:phosphorelay sensor kinase activity"/>
    <property type="evidence" value="ECO:0007669"/>
    <property type="project" value="InterPro"/>
</dbReference>
<dbReference type="SUPFAM" id="SSF55874">
    <property type="entry name" value="ATPase domain of HSP90 chaperone/DNA topoisomerase II/histidine kinase"/>
    <property type="match status" value="1"/>
</dbReference>
<dbReference type="EC" id="2.7.13.3" evidence="2"/>
<keyword evidence="3 4" id="KW-0597">Phosphoprotein</keyword>
<dbReference type="InterPro" id="IPR001789">
    <property type="entry name" value="Sig_transdc_resp-reg_receiver"/>
</dbReference>
<evidence type="ECO:0000259" key="5">
    <source>
        <dbReference type="PROSITE" id="PS50109"/>
    </source>
</evidence>
<dbReference type="KEGG" id="adin:H7849_04245"/>
<evidence type="ECO:0000256" key="4">
    <source>
        <dbReference type="PROSITE-ProRule" id="PRU00169"/>
    </source>
</evidence>
<dbReference type="PANTHER" id="PTHR43547">
    <property type="entry name" value="TWO-COMPONENT HISTIDINE KINASE"/>
    <property type="match status" value="1"/>
</dbReference>
<dbReference type="Gene3D" id="3.30.565.10">
    <property type="entry name" value="Histidine kinase-like ATPase, C-terminal domain"/>
    <property type="match status" value="1"/>
</dbReference>
<protein>
    <recommendedName>
        <fullName evidence="2">histidine kinase</fullName>
        <ecNumber evidence="2">2.7.13.3</ecNumber>
    </recommendedName>
</protein>
<dbReference type="SMART" id="SM00388">
    <property type="entry name" value="HisKA"/>
    <property type="match status" value="1"/>
</dbReference>
<feature type="domain" description="Histidine kinase" evidence="5">
    <location>
        <begin position="260"/>
        <end position="475"/>
    </location>
</feature>
<dbReference type="InterPro" id="IPR035965">
    <property type="entry name" value="PAS-like_dom_sf"/>
</dbReference>
<comment type="catalytic activity">
    <reaction evidence="1">
        <text>ATP + protein L-histidine = ADP + protein N-phospho-L-histidine.</text>
        <dbReference type="EC" id="2.7.13.3"/>
    </reaction>
</comment>
<dbReference type="Proteomes" id="UP000515312">
    <property type="component" value="Chromosome"/>
</dbReference>
<evidence type="ECO:0000259" key="6">
    <source>
        <dbReference type="PROSITE" id="PS50110"/>
    </source>
</evidence>
<evidence type="ECO:0000256" key="1">
    <source>
        <dbReference type="ARBA" id="ARBA00000085"/>
    </source>
</evidence>
<name>A0A7G8BKW8_9BACT</name>
<evidence type="ECO:0000256" key="2">
    <source>
        <dbReference type="ARBA" id="ARBA00012438"/>
    </source>
</evidence>
<dbReference type="InterPro" id="IPR004358">
    <property type="entry name" value="Sig_transdc_His_kin-like_C"/>
</dbReference>
<organism evidence="7 8">
    <name type="scientific">Alloacidobacterium dinghuense</name>
    <dbReference type="NCBI Taxonomy" id="2763107"/>
    <lineage>
        <taxon>Bacteria</taxon>
        <taxon>Pseudomonadati</taxon>
        <taxon>Acidobacteriota</taxon>
        <taxon>Terriglobia</taxon>
        <taxon>Terriglobales</taxon>
        <taxon>Acidobacteriaceae</taxon>
        <taxon>Alloacidobacterium</taxon>
    </lineage>
</organism>
<dbReference type="PRINTS" id="PR00344">
    <property type="entry name" value="BCTRLSENSOR"/>
</dbReference>
<dbReference type="InterPro" id="IPR011006">
    <property type="entry name" value="CheY-like_superfamily"/>
</dbReference>
<dbReference type="Gene3D" id="3.40.50.2300">
    <property type="match status" value="1"/>
</dbReference>
<dbReference type="SMART" id="SM00448">
    <property type="entry name" value="REC"/>
    <property type="match status" value="1"/>
</dbReference>
<dbReference type="InterPro" id="IPR003661">
    <property type="entry name" value="HisK_dim/P_dom"/>
</dbReference>
<evidence type="ECO:0000313" key="7">
    <source>
        <dbReference type="EMBL" id="QNI33188.1"/>
    </source>
</evidence>
<dbReference type="AlphaFoldDB" id="A0A7G8BKW8"/>